<dbReference type="Proteomes" id="UP000036756">
    <property type="component" value="Unassembled WGS sequence"/>
</dbReference>
<dbReference type="RefSeq" id="WP_048570821.1">
    <property type="nucleotide sequence ID" value="NZ_LFVU01000027.1"/>
</dbReference>
<reference evidence="1 2" key="1">
    <citation type="submission" date="2015-06" db="EMBL/GenBank/DDBJ databases">
        <title>Draft genome sequence of the purine-degrading Clostridium cylindrosporum HC-1 (DSM 605).</title>
        <authorList>
            <person name="Poehlein A."/>
            <person name="Schiel-Bengelsdorf B."/>
            <person name="Bengelsdorf F."/>
            <person name="Daniel R."/>
            <person name="Duerre P."/>
        </authorList>
    </citation>
    <scope>NUCLEOTIDE SEQUENCE [LARGE SCALE GENOMIC DNA]</scope>
    <source>
        <strain evidence="1 2">DSM 605</strain>
    </source>
</reference>
<accession>A0A0J8DAN5</accession>
<dbReference type="PATRIC" id="fig|1121307.3.peg.996"/>
<proteinExistence type="predicted"/>
<gene>
    <name evidence="1" type="ORF">CLCY_2c01390</name>
</gene>
<evidence type="ECO:0000313" key="1">
    <source>
        <dbReference type="EMBL" id="KMT21379.1"/>
    </source>
</evidence>
<sequence>MIDCYIMKLPELNCLRPNEQTTFKKLVEEVAECNYAIESLREYEEINDTNCLLLSDSEVYRIREEYKVHLNNVMGEIMDIAQVCASQLFVFENKKIDVQSLFNGYMNKYSVDEYKKQIIFELKGNCRYIHFAPTDRNLNLEKTMNLIIFSMGKIAQLGKFVGDNGEIPVIDQDASNTKYVYELFSIVQNCFNLLYSMEEKYNINIKKIFDDHVIKLINKGYCKI</sequence>
<name>A0A0J8DAN5_CLOCY</name>
<protein>
    <submittedName>
        <fullName evidence="1">Uncharacterized protein</fullName>
    </submittedName>
</protein>
<dbReference type="EMBL" id="LFVU01000027">
    <property type="protein sequence ID" value="KMT21379.1"/>
    <property type="molecule type" value="Genomic_DNA"/>
</dbReference>
<dbReference type="AlphaFoldDB" id="A0A0J8DAN5"/>
<organism evidence="1 2">
    <name type="scientific">Clostridium cylindrosporum DSM 605</name>
    <dbReference type="NCBI Taxonomy" id="1121307"/>
    <lineage>
        <taxon>Bacteria</taxon>
        <taxon>Bacillati</taxon>
        <taxon>Bacillota</taxon>
        <taxon>Clostridia</taxon>
        <taxon>Eubacteriales</taxon>
        <taxon>Clostridiaceae</taxon>
        <taxon>Clostridium</taxon>
    </lineage>
</organism>
<evidence type="ECO:0000313" key="2">
    <source>
        <dbReference type="Proteomes" id="UP000036756"/>
    </source>
</evidence>
<dbReference type="STRING" id="1121307.CLCY_2c01390"/>
<keyword evidence="2" id="KW-1185">Reference proteome</keyword>
<dbReference type="OrthoDB" id="2376061at2"/>
<comment type="caution">
    <text evidence="1">The sequence shown here is derived from an EMBL/GenBank/DDBJ whole genome shotgun (WGS) entry which is preliminary data.</text>
</comment>